<accession>A0ABS9J3W3</accession>
<dbReference type="Proteomes" id="UP000829517">
    <property type="component" value="Unassembled WGS sequence"/>
</dbReference>
<gene>
    <name evidence="1" type="ORF">JM658_09800</name>
</gene>
<evidence type="ECO:0000313" key="1">
    <source>
        <dbReference type="EMBL" id="MCF8715117.1"/>
    </source>
</evidence>
<evidence type="ECO:0000313" key="2">
    <source>
        <dbReference type="Proteomes" id="UP000829517"/>
    </source>
</evidence>
<dbReference type="PROSITE" id="PS51257">
    <property type="entry name" value="PROKAR_LIPOPROTEIN"/>
    <property type="match status" value="1"/>
</dbReference>
<dbReference type="Pfam" id="PF07920">
    <property type="entry name" value="DUF1684"/>
    <property type="match status" value="1"/>
</dbReference>
<dbReference type="RefSeq" id="WP_236959083.1">
    <property type="nucleotide sequence ID" value="NZ_JAETXX010000005.1"/>
</dbReference>
<comment type="caution">
    <text evidence="1">The sequence shown here is derived from an EMBL/GenBank/DDBJ whole genome shotgun (WGS) entry which is preliminary data.</text>
</comment>
<proteinExistence type="predicted"/>
<organism evidence="1 2">
    <name type="scientific">Joostella atrarenae</name>
    <dbReference type="NCBI Taxonomy" id="679257"/>
    <lineage>
        <taxon>Bacteria</taxon>
        <taxon>Pseudomonadati</taxon>
        <taxon>Bacteroidota</taxon>
        <taxon>Flavobacteriia</taxon>
        <taxon>Flavobacteriales</taxon>
        <taxon>Flavobacteriaceae</taxon>
        <taxon>Joostella</taxon>
    </lineage>
</organism>
<sequence>MRLSYIFTLAFLILFMSCKDDKKYHDDKDVVEVAKKEKDTILTAQQSILNFQEEINKEFSDAEKTPLTKEDFAGFKSLEFFPIDTSFNLVAKLERTPNEQPFLMPTTTERKSKEVLYGVLYFELQGEKFSLNVYQNQELKETLEYRDYLFLPFSDKTNGKETYGGGRYLDLRIPEGDSITIDFNKAYNPYCAYNKKFSCPIVPEENTLDIAVTAGVKKFNHK</sequence>
<keyword evidence="2" id="KW-1185">Reference proteome</keyword>
<protein>
    <submittedName>
        <fullName evidence="1">DUF1684 domain-containing protein</fullName>
    </submittedName>
</protein>
<dbReference type="PANTHER" id="PTHR41913">
    <property type="entry name" value="DUF1684 DOMAIN-CONTAINING PROTEIN"/>
    <property type="match status" value="1"/>
</dbReference>
<dbReference type="EMBL" id="JAETXX010000005">
    <property type="protein sequence ID" value="MCF8715117.1"/>
    <property type="molecule type" value="Genomic_DNA"/>
</dbReference>
<dbReference type="InterPro" id="IPR012467">
    <property type="entry name" value="DUF1684"/>
</dbReference>
<name>A0ABS9J3W3_9FLAO</name>
<reference evidence="1 2" key="1">
    <citation type="submission" date="2021-01" db="EMBL/GenBank/DDBJ databases">
        <title>Genome sequencing of Joostella atrarenae M1-2 (= KCTC 23194).</title>
        <authorList>
            <person name="Zakaria M.R."/>
            <person name="Lam M.Q."/>
            <person name="Chong C.S."/>
        </authorList>
    </citation>
    <scope>NUCLEOTIDE SEQUENCE [LARGE SCALE GENOMIC DNA]</scope>
    <source>
        <strain evidence="1 2">M1-2</strain>
    </source>
</reference>
<dbReference type="PANTHER" id="PTHR41913:SF1">
    <property type="entry name" value="DUF1684 DOMAIN-CONTAINING PROTEIN"/>
    <property type="match status" value="1"/>
</dbReference>